<gene>
    <name evidence="1" type="ORF">SAE02_35430</name>
</gene>
<comment type="caution">
    <text evidence="1">The sequence shown here is derived from an EMBL/GenBank/DDBJ whole genome shotgun (WGS) entry which is preliminary data.</text>
</comment>
<evidence type="ECO:0000313" key="2">
    <source>
        <dbReference type="Proteomes" id="UP000321523"/>
    </source>
</evidence>
<proteinExistence type="predicted"/>
<evidence type="ECO:0000313" key="1">
    <source>
        <dbReference type="EMBL" id="GEO39395.1"/>
    </source>
</evidence>
<name>A0A512DSH8_9PROT</name>
<dbReference type="EMBL" id="BJYZ01000016">
    <property type="protein sequence ID" value="GEO39395.1"/>
    <property type="molecule type" value="Genomic_DNA"/>
</dbReference>
<reference evidence="1 2" key="1">
    <citation type="submission" date="2019-07" db="EMBL/GenBank/DDBJ databases">
        <title>Whole genome shotgun sequence of Skermanella aerolata NBRC 106429.</title>
        <authorList>
            <person name="Hosoyama A."/>
            <person name="Uohara A."/>
            <person name="Ohji S."/>
            <person name="Ichikawa N."/>
        </authorList>
    </citation>
    <scope>NUCLEOTIDE SEQUENCE [LARGE SCALE GENOMIC DNA]</scope>
    <source>
        <strain evidence="1 2">NBRC 106429</strain>
    </source>
</reference>
<protein>
    <submittedName>
        <fullName evidence="1">Uncharacterized protein</fullName>
    </submittedName>
</protein>
<dbReference type="Proteomes" id="UP000321523">
    <property type="component" value="Unassembled WGS sequence"/>
</dbReference>
<organism evidence="1 2">
    <name type="scientific">Skermanella aerolata</name>
    <dbReference type="NCBI Taxonomy" id="393310"/>
    <lineage>
        <taxon>Bacteria</taxon>
        <taxon>Pseudomonadati</taxon>
        <taxon>Pseudomonadota</taxon>
        <taxon>Alphaproteobacteria</taxon>
        <taxon>Rhodospirillales</taxon>
        <taxon>Azospirillaceae</taxon>
        <taxon>Skermanella</taxon>
    </lineage>
</organism>
<sequence length="45" mass="5020">MCVLPLALALEVDRSGAVERFDPLPVATLPATRWWRIGRQTRADA</sequence>
<keyword evidence="2" id="KW-1185">Reference proteome</keyword>
<dbReference type="AlphaFoldDB" id="A0A512DSH8"/>
<accession>A0A512DSH8</accession>